<dbReference type="PANTHER" id="PTHR37314">
    <property type="entry name" value="SLR0142 PROTEIN"/>
    <property type="match status" value="1"/>
</dbReference>
<dbReference type="EMBL" id="CP043046">
    <property type="protein sequence ID" value="QEI06076.1"/>
    <property type="molecule type" value="Genomic_DNA"/>
</dbReference>
<dbReference type="OrthoDB" id="270162at2"/>
<protein>
    <submittedName>
        <fullName evidence="2">DUF1275 domain-containing protein</fullName>
    </submittedName>
</protein>
<evidence type="ECO:0000313" key="2">
    <source>
        <dbReference type="EMBL" id="QEI06076.1"/>
    </source>
</evidence>
<proteinExistence type="predicted"/>
<keyword evidence="3" id="KW-1185">Reference proteome</keyword>
<keyword evidence="1" id="KW-0812">Transmembrane</keyword>
<evidence type="ECO:0000313" key="3">
    <source>
        <dbReference type="Proteomes" id="UP000325161"/>
    </source>
</evidence>
<name>A0A5C0AWF2_9BURK</name>
<feature type="transmembrane region" description="Helical" evidence="1">
    <location>
        <begin position="99"/>
        <end position="120"/>
    </location>
</feature>
<feature type="transmembrane region" description="Helical" evidence="1">
    <location>
        <begin position="21"/>
        <end position="45"/>
    </location>
</feature>
<dbReference type="KEGG" id="pacr:FXN63_09685"/>
<feature type="transmembrane region" description="Helical" evidence="1">
    <location>
        <begin position="65"/>
        <end position="87"/>
    </location>
</feature>
<organism evidence="2 3">
    <name type="scientific">Pigmentiphaga aceris</name>
    <dbReference type="NCBI Taxonomy" id="1940612"/>
    <lineage>
        <taxon>Bacteria</taxon>
        <taxon>Pseudomonadati</taxon>
        <taxon>Pseudomonadota</taxon>
        <taxon>Betaproteobacteria</taxon>
        <taxon>Burkholderiales</taxon>
        <taxon>Alcaligenaceae</taxon>
        <taxon>Pigmentiphaga</taxon>
    </lineage>
</organism>
<dbReference type="RefSeq" id="WP_148814459.1">
    <property type="nucleotide sequence ID" value="NZ_CP043046.1"/>
</dbReference>
<feature type="transmembrane region" description="Helical" evidence="1">
    <location>
        <begin position="199"/>
        <end position="218"/>
    </location>
</feature>
<feature type="transmembrane region" description="Helical" evidence="1">
    <location>
        <begin position="224"/>
        <end position="242"/>
    </location>
</feature>
<accession>A0A5C0AWF2</accession>
<gene>
    <name evidence="2" type="ORF">FXN63_09685</name>
</gene>
<keyword evidence="1" id="KW-1133">Transmembrane helix</keyword>
<evidence type="ECO:0000256" key="1">
    <source>
        <dbReference type="SAM" id="Phobius"/>
    </source>
</evidence>
<dbReference type="InterPro" id="IPR010699">
    <property type="entry name" value="DUF1275"/>
</dbReference>
<dbReference type="Proteomes" id="UP000325161">
    <property type="component" value="Chromosome"/>
</dbReference>
<reference evidence="2 3" key="1">
    <citation type="submission" date="2019-08" db="EMBL/GenBank/DDBJ databases">
        <title>Amphibian skin-associated Pigmentiphaga: genome sequence and occurrence across geography and hosts.</title>
        <authorList>
            <person name="Bletz M.C."/>
            <person name="Bunk B."/>
            <person name="Sproeer C."/>
            <person name="Biwer P."/>
            <person name="Reiter S."/>
            <person name="Rabemananjara F.C.E."/>
            <person name="Schulz S."/>
            <person name="Overmann J."/>
            <person name="Vences M."/>
        </authorList>
    </citation>
    <scope>NUCLEOTIDE SEQUENCE [LARGE SCALE GENOMIC DNA]</scope>
    <source>
        <strain evidence="2 3">Mada1488</strain>
    </source>
</reference>
<keyword evidence="1" id="KW-0472">Membrane</keyword>
<sequence>MLSRFSHWADSRRIAHDDARLGVCLAFVAGAANAGGFLAVGQYTSHMTGMVSGMADHLILSNTRLALAGLAAVSAFTAGAMVTAILVNFARRQRLHARFSIPLLVEAGLLLMFGLMGAQLAAHTGLLLPLTVLLLCFLMGLQNAVITKVSRAVIRTTHTTGLITDIGIELGKLVYVNRHQRGATEPVLANRKKLQLHSMLLAAFFSGGLIGAAGFQWIGYAATIPLAVLLLLIAMPPLGRDVRARLRLRRRIAAK</sequence>
<feature type="transmembrane region" description="Helical" evidence="1">
    <location>
        <begin position="126"/>
        <end position="146"/>
    </location>
</feature>
<dbReference type="Pfam" id="PF06912">
    <property type="entry name" value="DUF1275"/>
    <property type="match status" value="1"/>
</dbReference>
<dbReference type="AlphaFoldDB" id="A0A5C0AWF2"/>
<dbReference type="PANTHER" id="PTHR37314:SF4">
    <property type="entry name" value="UPF0700 TRANSMEMBRANE PROTEIN YOAK"/>
    <property type="match status" value="1"/>
</dbReference>